<accession>A0A7S3LA84</accession>
<keyword evidence="2" id="KW-0472">Membrane</keyword>
<feature type="region of interest" description="Disordered" evidence="1">
    <location>
        <begin position="136"/>
        <end position="169"/>
    </location>
</feature>
<sequence length="169" mass="19250">MSLLSTTSMQIIGREASRRLGRVQHQTRFLSQSSASGVKQGTAVLRPSNLQRRNARLRSSQSNQDATDLPYGLKRVNYSQPPPQWILPPPPPPSKNPIRRYFGVSMLAACTGLFVWIYFNQDESVYEYWKRVEQGDVPLDDDDDDDEDLDLSNVDEWDDKEDSSKGKES</sequence>
<feature type="compositionally biased region" description="Polar residues" evidence="1">
    <location>
        <begin position="48"/>
        <end position="66"/>
    </location>
</feature>
<name>A0A7S3LA84_9STRA</name>
<evidence type="ECO:0000313" key="3">
    <source>
        <dbReference type="EMBL" id="CAE0414920.1"/>
    </source>
</evidence>
<keyword evidence="2" id="KW-1133">Transmembrane helix</keyword>
<feature type="compositionally biased region" description="Acidic residues" evidence="1">
    <location>
        <begin position="138"/>
        <end position="161"/>
    </location>
</feature>
<organism evidence="3">
    <name type="scientific">Amphora coffeiformis</name>
    <dbReference type="NCBI Taxonomy" id="265554"/>
    <lineage>
        <taxon>Eukaryota</taxon>
        <taxon>Sar</taxon>
        <taxon>Stramenopiles</taxon>
        <taxon>Ochrophyta</taxon>
        <taxon>Bacillariophyta</taxon>
        <taxon>Bacillariophyceae</taxon>
        <taxon>Bacillariophycidae</taxon>
        <taxon>Thalassiophysales</taxon>
        <taxon>Catenulaceae</taxon>
        <taxon>Amphora</taxon>
    </lineage>
</organism>
<dbReference type="AlphaFoldDB" id="A0A7S3LA84"/>
<gene>
    <name evidence="3" type="ORF">ACOF00016_LOCUS12095</name>
</gene>
<reference evidence="3" key="1">
    <citation type="submission" date="2021-01" db="EMBL/GenBank/DDBJ databases">
        <authorList>
            <person name="Corre E."/>
            <person name="Pelletier E."/>
            <person name="Niang G."/>
            <person name="Scheremetjew M."/>
            <person name="Finn R."/>
            <person name="Kale V."/>
            <person name="Holt S."/>
            <person name="Cochrane G."/>
            <person name="Meng A."/>
            <person name="Brown T."/>
            <person name="Cohen L."/>
        </authorList>
    </citation>
    <scope>NUCLEOTIDE SEQUENCE</scope>
    <source>
        <strain evidence="3">CCMP127</strain>
    </source>
</reference>
<evidence type="ECO:0000256" key="1">
    <source>
        <dbReference type="SAM" id="MobiDB-lite"/>
    </source>
</evidence>
<protein>
    <submittedName>
        <fullName evidence="3">Uncharacterized protein</fullName>
    </submittedName>
</protein>
<feature type="region of interest" description="Disordered" evidence="1">
    <location>
        <begin position="47"/>
        <end position="69"/>
    </location>
</feature>
<feature type="transmembrane region" description="Helical" evidence="2">
    <location>
        <begin position="101"/>
        <end position="119"/>
    </location>
</feature>
<keyword evidence="2" id="KW-0812">Transmembrane</keyword>
<proteinExistence type="predicted"/>
<dbReference type="EMBL" id="HBIM01015313">
    <property type="protein sequence ID" value="CAE0414920.1"/>
    <property type="molecule type" value="Transcribed_RNA"/>
</dbReference>
<evidence type="ECO:0000256" key="2">
    <source>
        <dbReference type="SAM" id="Phobius"/>
    </source>
</evidence>